<feature type="transmembrane region" description="Helical" evidence="1">
    <location>
        <begin position="27"/>
        <end position="50"/>
    </location>
</feature>
<feature type="transmembrane region" description="Helical" evidence="1">
    <location>
        <begin position="131"/>
        <end position="148"/>
    </location>
</feature>
<keyword evidence="1" id="KW-0472">Membrane</keyword>
<feature type="transmembrane region" description="Helical" evidence="1">
    <location>
        <begin position="62"/>
        <end position="81"/>
    </location>
</feature>
<feature type="transmembrane region" description="Helical" evidence="1">
    <location>
        <begin position="88"/>
        <end position="111"/>
    </location>
</feature>
<organism evidence="2 3">
    <name type="scientific">Blepharisma stoltei</name>
    <dbReference type="NCBI Taxonomy" id="1481888"/>
    <lineage>
        <taxon>Eukaryota</taxon>
        <taxon>Sar</taxon>
        <taxon>Alveolata</taxon>
        <taxon>Ciliophora</taxon>
        <taxon>Postciliodesmatophora</taxon>
        <taxon>Heterotrichea</taxon>
        <taxon>Heterotrichida</taxon>
        <taxon>Blepharismidae</taxon>
        <taxon>Blepharisma</taxon>
    </lineage>
</organism>
<dbReference type="InterPro" id="IPR036259">
    <property type="entry name" value="MFS_trans_sf"/>
</dbReference>
<protein>
    <submittedName>
        <fullName evidence="2">Uncharacterized protein</fullName>
    </submittedName>
</protein>
<evidence type="ECO:0000313" key="2">
    <source>
        <dbReference type="EMBL" id="CAG9334589.1"/>
    </source>
</evidence>
<proteinExistence type="predicted"/>
<keyword evidence="3" id="KW-1185">Reference proteome</keyword>
<reference evidence="2" key="1">
    <citation type="submission" date="2021-09" db="EMBL/GenBank/DDBJ databases">
        <authorList>
            <consortium name="AG Swart"/>
            <person name="Singh M."/>
            <person name="Singh A."/>
            <person name="Seah K."/>
            <person name="Emmerich C."/>
        </authorList>
    </citation>
    <scope>NUCLEOTIDE SEQUENCE</scope>
    <source>
        <strain evidence="2">ATCC30299</strain>
    </source>
</reference>
<evidence type="ECO:0000313" key="3">
    <source>
        <dbReference type="Proteomes" id="UP001162131"/>
    </source>
</evidence>
<dbReference type="SUPFAM" id="SSF103473">
    <property type="entry name" value="MFS general substrate transporter"/>
    <property type="match status" value="1"/>
</dbReference>
<keyword evidence="1" id="KW-0812">Transmembrane</keyword>
<dbReference type="Proteomes" id="UP001162131">
    <property type="component" value="Unassembled WGS sequence"/>
</dbReference>
<name>A0AAU9KKJ6_9CILI</name>
<gene>
    <name evidence="2" type="ORF">BSTOLATCC_MIC61201</name>
</gene>
<evidence type="ECO:0000256" key="1">
    <source>
        <dbReference type="SAM" id="Phobius"/>
    </source>
</evidence>
<dbReference type="EMBL" id="CAJZBQ010000058">
    <property type="protein sequence ID" value="CAG9334589.1"/>
    <property type="molecule type" value="Genomic_DNA"/>
</dbReference>
<comment type="caution">
    <text evidence="2">The sequence shown here is derived from an EMBL/GenBank/DDBJ whole genome shotgun (WGS) entry which is preliminary data.</text>
</comment>
<accession>A0AAU9KKJ6</accession>
<sequence>MDYNLIINQIIQMKIPRKAEGNQCIYCLLRSTSLCLLFVGFANIGAGIAVCAEAGNFTWYNGGYIILGVVITILVLISHLIRKSRNCITFYILLLSFSFLGELGFALGIIFYTDYSNVLGEGYADAVRYSMLAACGLILLCLIFALCYRNSLNYSYFKIKEQELLLYGAKIETPKADLKKKEMEDKYEKLREKRDKKGVI</sequence>
<keyword evidence="1" id="KW-1133">Transmembrane helix</keyword>
<dbReference type="AlphaFoldDB" id="A0AAU9KKJ6"/>